<dbReference type="SUPFAM" id="SSF56672">
    <property type="entry name" value="DNA/RNA polymerases"/>
    <property type="match status" value="1"/>
</dbReference>
<accession>A0A388JVZ9</accession>
<protein>
    <recommendedName>
        <fullName evidence="7">Integrase catalytic domain-containing protein</fullName>
    </recommendedName>
</protein>
<evidence type="ECO:0000313" key="5">
    <source>
        <dbReference type="EMBL" id="GBG61981.1"/>
    </source>
</evidence>
<dbReference type="Pfam" id="PF00078">
    <property type="entry name" value="RVT_1"/>
    <property type="match status" value="1"/>
</dbReference>
<feature type="compositionally biased region" description="Basic and acidic residues" evidence="2">
    <location>
        <begin position="980"/>
        <end position="989"/>
    </location>
</feature>
<evidence type="ECO:0000313" key="6">
    <source>
        <dbReference type="Proteomes" id="UP000265515"/>
    </source>
</evidence>
<dbReference type="InterPro" id="IPR043502">
    <property type="entry name" value="DNA/RNA_pol_sf"/>
</dbReference>
<dbReference type="PANTHER" id="PTHR37984:SF5">
    <property type="entry name" value="PROTEIN NYNRIN-LIKE"/>
    <property type="match status" value="1"/>
</dbReference>
<dbReference type="Gramene" id="GBG61981">
    <property type="protein sequence ID" value="GBG61981"/>
    <property type="gene ID" value="CBR_g26145"/>
</dbReference>
<dbReference type="InterPro" id="IPR000477">
    <property type="entry name" value="RT_dom"/>
</dbReference>
<dbReference type="Pfam" id="PF00665">
    <property type="entry name" value="rve"/>
    <property type="match status" value="1"/>
</dbReference>
<dbReference type="InterPro" id="IPR041588">
    <property type="entry name" value="Integrase_H2C2"/>
</dbReference>
<dbReference type="GO" id="GO:0003824">
    <property type="term" value="F:catalytic activity"/>
    <property type="evidence" value="ECO:0007669"/>
    <property type="project" value="UniProtKB-KW"/>
</dbReference>
<feature type="domain" description="Integrase catalytic" evidence="4">
    <location>
        <begin position="464"/>
        <end position="626"/>
    </location>
</feature>
<dbReference type="Pfam" id="PF17921">
    <property type="entry name" value="Integrase_H2C2"/>
    <property type="match status" value="1"/>
</dbReference>
<dbReference type="InterPro" id="IPR043128">
    <property type="entry name" value="Rev_trsase/Diguanyl_cyclase"/>
</dbReference>
<dbReference type="InterPro" id="IPR050951">
    <property type="entry name" value="Retrovirus_Pol_polyprotein"/>
</dbReference>
<feature type="region of interest" description="Disordered" evidence="2">
    <location>
        <begin position="980"/>
        <end position="1043"/>
    </location>
</feature>
<dbReference type="Gene3D" id="3.10.20.370">
    <property type="match status" value="1"/>
</dbReference>
<sequence length="1260" mass="142330">MDDILVFSKTRGYHVEHIEWVLHALKDAGFKVALEKSEFFLSEISLLGYIVTVDGLKPDPRKVAAVQEAPAPVTLTQVRAFLGLAPYYRRFITGFAGVAKPLTNLLKKEEQLIWTLESEAAFQALKEALTSAPVLERLDPTRPFALYTDWQSQAISAVLTQHGADGTEHVIEYASKTLSQAQANYEACKGECLAVVWGIQHFRPYLYGQKFVLVTGHQPLLSLRNNADYTGTLGRWAVRLQDYDFDIRHRATRQHDNADGLTRLLPPNKSPANERLIPWRPEAAATKPRYGELHVLYRSEKTWVCPNCRTDQVPTEKRYLDAQTADGFAPRARRAEVWTDLLLLQRLTGDSLSELTKAERRRVTVRAQDYRWQGPTLQKRKVDNDGGTSWLTVPHPFARFDWTRAAHEEDAVHFAVKYTEKAIEKNGWYWSGIREDVKYIIQNCPACTADKAPVQMPRTMVPTRVERPFQRVSIDTTDINVPRGPVDQGELNVLVVAVDHFSKWIEAYLMTSRNSQEVAWYVNRFLCMHLDVEEVHMDNGSEFQGEVERHLVRADVKIIYSPGHWPQANGLVENANRLIKTALRRNITAGDTRPWPVIVDHILAVYQATPLGSTGVSPFQLRTNSVPRVQLSPLVGTKVRATRAQHRDKSRHYMDLMARAYPPLARRRQRAVDRTHQRQIRDYENRHASTGPLRRYKIGDSVQVRKSARSSKFHPRYTDIYEVTEVGVQGQHSVKLIPRHNSQARPLTLHVAALRPFQPSLGPTRTPLLRDHPLLLRLPPLPDRPRPSVLRVSGSRMNHRQPEHEPLEHFQTPLADRLLQHQFNEERQLRYDIQQVNVPAPGVADLTAYSLLCDRLTYAGYKDMWELHRALYKSVALGMFRFFMDHKDHCIGEHFVVYYVITRPKPAQKEGTVALYPFAQLQTIDPRLLELIHLELLSIAQVIASEEEEIQPRLRTATAPRRTYNAVVIPDYIAQRAERLEGFPEEKSLRPPSSYPRPAPPKAPKKTPKRKRRHPSPGAQGSRIGGGEEVIQPAGTRNLDPAPGSVATLVKAIVVPSPPFPRVPDLNLDGVGPSAAAAAGGGSRIGIPDPISRPPVLAGPLRFRQPPGEVNFMVEPTTIRLEAIAGAPRPDPAWEPYLTPPFQGCIAAGLAGTLIYEIGQRPNVMYHFLVFAAQKRERRPYTETRAVITCPGPRSVRKRVVRVVADLAPRVLSHVSGAFLYSSFIQHHFQEEDASTTPAAMAAFLPPIPPPLNPDIDHFL</sequence>
<evidence type="ECO:0000259" key="4">
    <source>
        <dbReference type="PROSITE" id="PS50994"/>
    </source>
</evidence>
<dbReference type="OrthoDB" id="101614at2759"/>
<dbReference type="PROSITE" id="PS50994">
    <property type="entry name" value="INTEGRASE"/>
    <property type="match status" value="1"/>
</dbReference>
<dbReference type="InterPro" id="IPR001584">
    <property type="entry name" value="Integrase_cat-core"/>
</dbReference>
<evidence type="ECO:0000259" key="3">
    <source>
        <dbReference type="PROSITE" id="PS50878"/>
    </source>
</evidence>
<dbReference type="Proteomes" id="UP000265515">
    <property type="component" value="Unassembled WGS sequence"/>
</dbReference>
<organism evidence="5 6">
    <name type="scientific">Chara braunii</name>
    <name type="common">Braun's stonewort</name>
    <dbReference type="NCBI Taxonomy" id="69332"/>
    <lineage>
        <taxon>Eukaryota</taxon>
        <taxon>Viridiplantae</taxon>
        <taxon>Streptophyta</taxon>
        <taxon>Charophyceae</taxon>
        <taxon>Charales</taxon>
        <taxon>Characeae</taxon>
        <taxon>Chara</taxon>
    </lineage>
</organism>
<dbReference type="CDD" id="cd09274">
    <property type="entry name" value="RNase_HI_RT_Ty3"/>
    <property type="match status" value="1"/>
</dbReference>
<name>A0A388JVZ9_CHABU</name>
<feature type="compositionally biased region" description="Basic residues" evidence="2">
    <location>
        <begin position="1003"/>
        <end position="1015"/>
    </location>
</feature>
<dbReference type="GO" id="GO:0003676">
    <property type="term" value="F:nucleic acid binding"/>
    <property type="evidence" value="ECO:0007669"/>
    <property type="project" value="InterPro"/>
</dbReference>
<dbReference type="Gene3D" id="3.30.70.270">
    <property type="match status" value="2"/>
</dbReference>
<evidence type="ECO:0008006" key="7">
    <source>
        <dbReference type="Google" id="ProtNLM"/>
    </source>
</evidence>
<dbReference type="PROSITE" id="PS50878">
    <property type="entry name" value="RT_POL"/>
    <property type="match status" value="1"/>
</dbReference>
<gene>
    <name evidence="5" type="ORF">CBR_g26145</name>
</gene>
<dbReference type="InterPro" id="IPR036397">
    <property type="entry name" value="RNaseH_sf"/>
</dbReference>
<keyword evidence="6" id="KW-1185">Reference proteome</keyword>
<evidence type="ECO:0000256" key="2">
    <source>
        <dbReference type="SAM" id="MobiDB-lite"/>
    </source>
</evidence>
<evidence type="ECO:0000256" key="1">
    <source>
        <dbReference type="ARBA" id="ARBA00023268"/>
    </source>
</evidence>
<dbReference type="EMBL" id="BFEA01000024">
    <property type="protein sequence ID" value="GBG61981.1"/>
    <property type="molecule type" value="Genomic_DNA"/>
</dbReference>
<feature type="compositionally biased region" description="Pro residues" evidence="2">
    <location>
        <begin position="993"/>
        <end position="1002"/>
    </location>
</feature>
<dbReference type="GO" id="GO:0015074">
    <property type="term" value="P:DNA integration"/>
    <property type="evidence" value="ECO:0007669"/>
    <property type="project" value="InterPro"/>
</dbReference>
<dbReference type="InterPro" id="IPR012337">
    <property type="entry name" value="RNaseH-like_sf"/>
</dbReference>
<dbReference type="FunFam" id="3.30.70.270:FF:000020">
    <property type="entry name" value="Transposon Tf2-6 polyprotein-like Protein"/>
    <property type="match status" value="1"/>
</dbReference>
<dbReference type="Gene3D" id="1.10.340.70">
    <property type="match status" value="1"/>
</dbReference>
<dbReference type="PANTHER" id="PTHR37984">
    <property type="entry name" value="PROTEIN CBG26694"/>
    <property type="match status" value="1"/>
</dbReference>
<comment type="caution">
    <text evidence="5">The sequence shown here is derived from an EMBL/GenBank/DDBJ whole genome shotgun (WGS) entry which is preliminary data.</text>
</comment>
<dbReference type="AlphaFoldDB" id="A0A388JVZ9"/>
<proteinExistence type="predicted"/>
<dbReference type="Pfam" id="PF17919">
    <property type="entry name" value="RT_RNaseH_2"/>
    <property type="match status" value="1"/>
</dbReference>
<keyword evidence="1" id="KW-0511">Multifunctional enzyme</keyword>
<feature type="domain" description="Reverse transcriptase" evidence="3">
    <location>
        <begin position="1"/>
        <end position="51"/>
    </location>
</feature>
<dbReference type="FunFam" id="3.10.20.370:FF:000001">
    <property type="entry name" value="Retrovirus-related Pol polyprotein from transposon 17.6-like protein"/>
    <property type="match status" value="1"/>
</dbReference>
<dbReference type="Gene3D" id="3.30.420.10">
    <property type="entry name" value="Ribonuclease H-like superfamily/Ribonuclease H"/>
    <property type="match status" value="1"/>
</dbReference>
<dbReference type="InterPro" id="IPR041577">
    <property type="entry name" value="RT_RNaseH_2"/>
</dbReference>
<reference evidence="5 6" key="1">
    <citation type="journal article" date="2018" name="Cell">
        <title>The Chara Genome: Secondary Complexity and Implications for Plant Terrestrialization.</title>
        <authorList>
            <person name="Nishiyama T."/>
            <person name="Sakayama H."/>
            <person name="Vries J.D."/>
            <person name="Buschmann H."/>
            <person name="Saint-Marcoux D."/>
            <person name="Ullrich K.K."/>
            <person name="Haas F.B."/>
            <person name="Vanderstraeten L."/>
            <person name="Becker D."/>
            <person name="Lang D."/>
            <person name="Vosolsobe S."/>
            <person name="Rombauts S."/>
            <person name="Wilhelmsson P.K.I."/>
            <person name="Janitza P."/>
            <person name="Kern R."/>
            <person name="Heyl A."/>
            <person name="Rumpler F."/>
            <person name="Villalobos L.I.A.C."/>
            <person name="Clay J.M."/>
            <person name="Skokan R."/>
            <person name="Toyoda A."/>
            <person name="Suzuki Y."/>
            <person name="Kagoshima H."/>
            <person name="Schijlen E."/>
            <person name="Tajeshwar N."/>
            <person name="Catarino B."/>
            <person name="Hetherington A.J."/>
            <person name="Saltykova A."/>
            <person name="Bonnot C."/>
            <person name="Breuninger H."/>
            <person name="Symeonidi A."/>
            <person name="Radhakrishnan G.V."/>
            <person name="Van Nieuwerburgh F."/>
            <person name="Deforce D."/>
            <person name="Chang C."/>
            <person name="Karol K.G."/>
            <person name="Hedrich R."/>
            <person name="Ulvskov P."/>
            <person name="Glockner G."/>
            <person name="Delwiche C.F."/>
            <person name="Petrasek J."/>
            <person name="Van de Peer Y."/>
            <person name="Friml J."/>
            <person name="Beilby M."/>
            <person name="Dolan L."/>
            <person name="Kohara Y."/>
            <person name="Sugano S."/>
            <person name="Fujiyama A."/>
            <person name="Delaux P.-M."/>
            <person name="Quint M."/>
            <person name="TheiBen G."/>
            <person name="Hagemann M."/>
            <person name="Harholt J."/>
            <person name="Dunand C."/>
            <person name="Zachgo S."/>
            <person name="Langdale J."/>
            <person name="Maumus F."/>
            <person name="Straeten D.V.D."/>
            <person name="Gould S.B."/>
            <person name="Rensing S.A."/>
        </authorList>
    </citation>
    <scope>NUCLEOTIDE SEQUENCE [LARGE SCALE GENOMIC DNA]</scope>
    <source>
        <strain evidence="5 6">S276</strain>
    </source>
</reference>
<dbReference type="SUPFAM" id="SSF53098">
    <property type="entry name" value="Ribonuclease H-like"/>
    <property type="match status" value="1"/>
</dbReference>